<protein>
    <submittedName>
        <fullName evidence="1">Uncharacterized protein</fullName>
    </submittedName>
</protein>
<accession>L0HG16</accession>
<dbReference type="RefSeq" id="WP_015285684.1">
    <property type="nucleotide sequence ID" value="NC_019943.1"/>
</dbReference>
<dbReference type="HOGENOM" id="CLU_1375517_0_0_2"/>
<dbReference type="Proteomes" id="UP000010824">
    <property type="component" value="Chromosome"/>
</dbReference>
<dbReference type="eggNOG" id="arCOG12689">
    <property type="taxonomic scope" value="Archaea"/>
</dbReference>
<keyword evidence="2" id="KW-1185">Reference proteome</keyword>
<dbReference type="KEGG" id="mfo:Metfor_1694"/>
<gene>
    <name evidence="1" type="ordered locus">Metfor_1694</name>
</gene>
<name>L0HG16_METFS</name>
<dbReference type="InParanoid" id="L0HG16"/>
<reference evidence="2" key="1">
    <citation type="submission" date="2011-12" db="EMBL/GenBank/DDBJ databases">
        <title>Complete sequence of Methanoregula formicicum SMSP.</title>
        <authorList>
            <person name="Lucas S."/>
            <person name="Han J."/>
            <person name="Lapidus A."/>
            <person name="Cheng J.-F."/>
            <person name="Goodwin L."/>
            <person name="Pitluck S."/>
            <person name="Peters L."/>
            <person name="Ovchinnikova G."/>
            <person name="Teshima H."/>
            <person name="Detter J.C."/>
            <person name="Han C."/>
            <person name="Tapia R."/>
            <person name="Land M."/>
            <person name="Hauser L."/>
            <person name="Kyrpides N."/>
            <person name="Ivanova N."/>
            <person name="Pagani I."/>
            <person name="Imachi H."/>
            <person name="Tamaki H."/>
            <person name="Sekiguchi Y."/>
            <person name="Kamagata Y."/>
            <person name="Cadillo-Quiroz H."/>
            <person name="Zinder S."/>
            <person name="Liu W.-T."/>
            <person name="Woyke T."/>
        </authorList>
    </citation>
    <scope>NUCLEOTIDE SEQUENCE [LARGE SCALE GENOMIC DNA]</scope>
    <source>
        <strain evidence="2">DSM 22288 / NBRC 105244 / SMSP</strain>
    </source>
</reference>
<dbReference type="GeneID" id="14308083"/>
<evidence type="ECO:0000313" key="2">
    <source>
        <dbReference type="Proteomes" id="UP000010824"/>
    </source>
</evidence>
<organism evidence="1 2">
    <name type="scientific">Methanoregula formicica (strain DSM 22288 / NBRC 105244 / SMSP)</name>
    <dbReference type="NCBI Taxonomy" id="593750"/>
    <lineage>
        <taxon>Archaea</taxon>
        <taxon>Methanobacteriati</taxon>
        <taxon>Methanobacteriota</taxon>
        <taxon>Stenosarchaea group</taxon>
        <taxon>Methanomicrobia</taxon>
        <taxon>Methanomicrobiales</taxon>
        <taxon>Methanoregulaceae</taxon>
        <taxon>Methanoregula</taxon>
    </lineage>
</organism>
<dbReference type="AlphaFoldDB" id="L0HG16"/>
<dbReference type="EMBL" id="CP003167">
    <property type="protein sequence ID" value="AGB02721.1"/>
    <property type="molecule type" value="Genomic_DNA"/>
</dbReference>
<dbReference type="PROSITE" id="PS51257">
    <property type="entry name" value="PROKAR_LIPOPROTEIN"/>
    <property type="match status" value="1"/>
</dbReference>
<sequence length="198" mass="21592" precursor="true">MRKLSFYFMIVLMSIALILCAGIAGCTNTAPAQPAPGQKLSTLEPAKMALQLSDLPANFMLVEEFQRNASDMREWALGKGWKKGYGVSFEVRGPDARGLDQLISVYPAENITLIVLDTVSSFKNWTIEDRNVTIVDLPSPGIGDASSALKVTQPGEPFDVYIIAFVKYDVYEELYANGTASDYEVLKTVAGKAAAKIK</sequence>
<proteinExistence type="predicted"/>
<evidence type="ECO:0000313" key="1">
    <source>
        <dbReference type="EMBL" id="AGB02721.1"/>
    </source>
</evidence>
<reference evidence="1 2" key="2">
    <citation type="journal article" date="2014" name="Genome Announc.">
        <title>Complete Genome Sequence of Methanoregula formicica SMSPT, a Mesophilic Hydrogenotrophic Methanogen Isolated from a Methanogenic Upflow Anaerobic Sludge Blanket Reactor.</title>
        <authorList>
            <person name="Yamamoto K."/>
            <person name="Tamaki H."/>
            <person name="Cadillo-Quiroz H."/>
            <person name="Imachi H."/>
            <person name="Kyrpides N."/>
            <person name="Woyke T."/>
            <person name="Goodwin L."/>
            <person name="Zinder S.H."/>
            <person name="Kamagata Y."/>
            <person name="Liu W.T."/>
        </authorList>
    </citation>
    <scope>NUCLEOTIDE SEQUENCE [LARGE SCALE GENOMIC DNA]</scope>
    <source>
        <strain evidence="2">DSM 22288 / NBRC 105244 / SMSP</strain>
    </source>
</reference>